<dbReference type="EMBL" id="FONZ01000002">
    <property type="protein sequence ID" value="SFF02532.1"/>
    <property type="molecule type" value="Genomic_DNA"/>
</dbReference>
<feature type="domain" description="Amidohydrolase 3" evidence="1">
    <location>
        <begin position="122"/>
        <end position="324"/>
    </location>
</feature>
<name>A0A1I2FAX2_9MICO</name>
<dbReference type="Gene3D" id="2.30.40.10">
    <property type="entry name" value="Urease, subunit C, domain 1"/>
    <property type="match status" value="2"/>
</dbReference>
<dbReference type="Pfam" id="PF07969">
    <property type="entry name" value="Amidohydro_3"/>
    <property type="match status" value="1"/>
</dbReference>
<protein>
    <recommendedName>
        <fullName evidence="1">Amidohydrolase 3 domain-containing protein</fullName>
    </recommendedName>
</protein>
<dbReference type="SUPFAM" id="SSF51338">
    <property type="entry name" value="Composite domain of metallo-dependent hydrolases"/>
    <property type="match status" value="1"/>
</dbReference>
<dbReference type="GO" id="GO:0016810">
    <property type="term" value="F:hydrolase activity, acting on carbon-nitrogen (but not peptide) bonds"/>
    <property type="evidence" value="ECO:0007669"/>
    <property type="project" value="InterPro"/>
</dbReference>
<sequence length="330" mass="34148">MTRTLYRNGVVHSASHPFAQALMVEDGVITWLGDEDTADQMAAPETIDLDGALVAPAFVDAAADLDGAPDLADAAAHGIVAVHTLRPAGSWPNGGPGAGGHDDQVEVVAYAAGRGVVDLEQVSDEEALLTVESATRAQAPVVLRVGSSSEHRALDVVEAVTDRTSAAAVARAGHRIVDVRDVSEATSARIVRLGLRVTLVPPHLPLASAASAGLAVSLGGLSRDPWGVLLEAMTQEPAGERVSARAAFRAATRGGWRAVGQDDVGELRPGAVAHLALWRANHLGVQGPRSAWSSDARAGTPLLPFLEPDEARPACLRTVRAGVVIHDTLG</sequence>
<accession>A0A1I2FAX2</accession>
<dbReference type="STRING" id="285351.SAMN04488035_1227"/>
<dbReference type="AlphaFoldDB" id="A0A1I2FAX2"/>
<reference evidence="3" key="1">
    <citation type="submission" date="2016-10" db="EMBL/GenBank/DDBJ databases">
        <authorList>
            <person name="Varghese N."/>
            <person name="Submissions S."/>
        </authorList>
    </citation>
    <scope>NUCLEOTIDE SEQUENCE [LARGE SCALE GENOMIC DNA]</scope>
    <source>
        <strain evidence="3">DSM 19083</strain>
    </source>
</reference>
<dbReference type="InterPro" id="IPR013108">
    <property type="entry name" value="Amidohydro_3"/>
</dbReference>
<dbReference type="InterPro" id="IPR011059">
    <property type="entry name" value="Metal-dep_hydrolase_composite"/>
</dbReference>
<dbReference type="PANTHER" id="PTHR22642">
    <property type="entry name" value="IMIDAZOLONEPROPIONASE"/>
    <property type="match status" value="1"/>
</dbReference>
<dbReference type="Proteomes" id="UP000198520">
    <property type="component" value="Unassembled WGS sequence"/>
</dbReference>
<evidence type="ECO:0000313" key="3">
    <source>
        <dbReference type="Proteomes" id="UP000198520"/>
    </source>
</evidence>
<proteinExistence type="predicted"/>
<dbReference type="PANTHER" id="PTHR22642:SF2">
    <property type="entry name" value="PROTEIN LONG AFTER FAR-RED 3"/>
    <property type="match status" value="1"/>
</dbReference>
<dbReference type="SUPFAM" id="SSF51556">
    <property type="entry name" value="Metallo-dependent hydrolases"/>
    <property type="match status" value="1"/>
</dbReference>
<organism evidence="2 3">
    <name type="scientific">Flavimobilis marinus</name>
    <dbReference type="NCBI Taxonomy" id="285351"/>
    <lineage>
        <taxon>Bacteria</taxon>
        <taxon>Bacillati</taxon>
        <taxon>Actinomycetota</taxon>
        <taxon>Actinomycetes</taxon>
        <taxon>Micrococcales</taxon>
        <taxon>Jonesiaceae</taxon>
        <taxon>Flavimobilis</taxon>
    </lineage>
</organism>
<gene>
    <name evidence="2" type="ORF">SAMN04488035_1227</name>
</gene>
<dbReference type="Gene3D" id="3.20.20.140">
    <property type="entry name" value="Metal-dependent hydrolases"/>
    <property type="match status" value="1"/>
</dbReference>
<keyword evidence="3" id="KW-1185">Reference proteome</keyword>
<evidence type="ECO:0000259" key="1">
    <source>
        <dbReference type="Pfam" id="PF07969"/>
    </source>
</evidence>
<evidence type="ECO:0000313" key="2">
    <source>
        <dbReference type="EMBL" id="SFF02532.1"/>
    </source>
</evidence>
<dbReference type="InterPro" id="IPR032466">
    <property type="entry name" value="Metal_Hydrolase"/>
</dbReference>
<dbReference type="RefSeq" id="WP_229828559.1">
    <property type="nucleotide sequence ID" value="NZ_BNAN01000002.1"/>
</dbReference>